<dbReference type="AlphaFoldDB" id="A0A418WT32"/>
<sequence length="216" mass="22478">MASPPKSSSSSVSAPRSGGLYSRFVGLMKIVLPLVAVGLLAAVLVWPSIEGKRDFALSYSDVEVRADGLEMIAPVLTGADDQGRPYVINAKRATADGLEPTAVTLYEITADLALEDGRPVKIVAATGLYRPADKILTLDGGVTVTLADGHVVKLETVALDLAKGTASSDKRVEGAGPTGRIEADRLRASDNGHLLRFEGDVKAVIVPSQGQTGDGK</sequence>
<feature type="transmembrane region" description="Helical" evidence="1">
    <location>
        <begin position="20"/>
        <end position="46"/>
    </location>
</feature>
<keyword evidence="3" id="KW-1185">Reference proteome</keyword>
<keyword evidence="1" id="KW-0812">Transmembrane</keyword>
<gene>
    <name evidence="2" type="ORF">D3874_00480</name>
</gene>
<dbReference type="Pfam" id="PF06835">
    <property type="entry name" value="LptC"/>
    <property type="match status" value="1"/>
</dbReference>
<dbReference type="Gene3D" id="2.60.450.10">
    <property type="entry name" value="Lipopolysaccharide (LPS) transport protein A like domain"/>
    <property type="match status" value="1"/>
</dbReference>
<name>A0A418WT32_9PROT</name>
<accession>A0A418WT32</accession>
<evidence type="ECO:0000313" key="3">
    <source>
        <dbReference type="Proteomes" id="UP000284605"/>
    </source>
</evidence>
<organism evidence="2 3">
    <name type="scientific">Oleomonas cavernae</name>
    <dbReference type="NCBI Taxonomy" id="2320859"/>
    <lineage>
        <taxon>Bacteria</taxon>
        <taxon>Pseudomonadati</taxon>
        <taxon>Pseudomonadota</taxon>
        <taxon>Alphaproteobacteria</taxon>
        <taxon>Acetobacterales</taxon>
        <taxon>Acetobacteraceae</taxon>
        <taxon>Oleomonas</taxon>
    </lineage>
</organism>
<dbReference type="InterPro" id="IPR010664">
    <property type="entry name" value="LipoPS_assembly_LptC-rel"/>
</dbReference>
<evidence type="ECO:0000256" key="1">
    <source>
        <dbReference type="SAM" id="Phobius"/>
    </source>
</evidence>
<keyword evidence="1" id="KW-1133">Transmembrane helix</keyword>
<protein>
    <recommendedName>
        <fullName evidence="4">LPS export ABC transporter periplasmic protein LptC</fullName>
    </recommendedName>
</protein>
<proteinExistence type="predicted"/>
<comment type="caution">
    <text evidence="2">The sequence shown here is derived from an EMBL/GenBank/DDBJ whole genome shotgun (WGS) entry which is preliminary data.</text>
</comment>
<dbReference type="EMBL" id="QYUK01000008">
    <property type="protein sequence ID" value="RJF94367.1"/>
    <property type="molecule type" value="Genomic_DNA"/>
</dbReference>
<evidence type="ECO:0000313" key="2">
    <source>
        <dbReference type="EMBL" id="RJF94367.1"/>
    </source>
</evidence>
<evidence type="ECO:0008006" key="4">
    <source>
        <dbReference type="Google" id="ProtNLM"/>
    </source>
</evidence>
<dbReference type="Proteomes" id="UP000284605">
    <property type="component" value="Unassembled WGS sequence"/>
</dbReference>
<reference evidence="2 3" key="1">
    <citation type="submission" date="2018-09" db="EMBL/GenBank/DDBJ databases">
        <authorList>
            <person name="Zhu H."/>
        </authorList>
    </citation>
    <scope>NUCLEOTIDE SEQUENCE [LARGE SCALE GENOMIC DNA]</scope>
    <source>
        <strain evidence="2 3">K1W22B-8</strain>
    </source>
</reference>
<keyword evidence="1" id="KW-0472">Membrane</keyword>